<evidence type="ECO:0000313" key="3">
    <source>
        <dbReference type="Proteomes" id="UP000799118"/>
    </source>
</evidence>
<name>A0A6A4GNL6_9AGAR</name>
<evidence type="ECO:0000259" key="1">
    <source>
        <dbReference type="Pfam" id="PF23152"/>
    </source>
</evidence>
<gene>
    <name evidence="2" type="ORF">BT96DRAFT_488433</name>
</gene>
<dbReference type="EMBL" id="ML769804">
    <property type="protein sequence ID" value="KAE9387382.1"/>
    <property type="molecule type" value="Genomic_DNA"/>
</dbReference>
<reference evidence="2" key="1">
    <citation type="journal article" date="2019" name="Environ. Microbiol.">
        <title>Fungal ecological strategies reflected in gene transcription - a case study of two litter decomposers.</title>
        <authorList>
            <person name="Barbi F."/>
            <person name="Kohler A."/>
            <person name="Barry K."/>
            <person name="Baskaran P."/>
            <person name="Daum C."/>
            <person name="Fauchery L."/>
            <person name="Ihrmark K."/>
            <person name="Kuo A."/>
            <person name="LaButti K."/>
            <person name="Lipzen A."/>
            <person name="Morin E."/>
            <person name="Grigoriev I.V."/>
            <person name="Henrissat B."/>
            <person name="Lindahl B."/>
            <person name="Martin F."/>
        </authorList>
    </citation>
    <scope>NUCLEOTIDE SEQUENCE</scope>
    <source>
        <strain evidence="2">JB14</strain>
    </source>
</reference>
<dbReference type="Pfam" id="PF23152">
    <property type="entry name" value="GDH_2nd"/>
    <property type="match status" value="1"/>
</dbReference>
<accession>A0A6A4GNL6</accession>
<feature type="domain" description="NAD-specific glutamate dehydrogenase second" evidence="1">
    <location>
        <begin position="3"/>
        <end position="74"/>
    </location>
</feature>
<dbReference type="Proteomes" id="UP000799118">
    <property type="component" value="Unassembled WGS sequence"/>
</dbReference>
<protein>
    <recommendedName>
        <fullName evidence="1">NAD-specific glutamate dehydrogenase second domain-containing protein</fullName>
    </recommendedName>
</protein>
<organism evidence="2 3">
    <name type="scientific">Gymnopus androsaceus JB14</name>
    <dbReference type="NCBI Taxonomy" id="1447944"/>
    <lineage>
        <taxon>Eukaryota</taxon>
        <taxon>Fungi</taxon>
        <taxon>Dikarya</taxon>
        <taxon>Basidiomycota</taxon>
        <taxon>Agaricomycotina</taxon>
        <taxon>Agaricomycetes</taxon>
        <taxon>Agaricomycetidae</taxon>
        <taxon>Agaricales</taxon>
        <taxon>Marasmiineae</taxon>
        <taxon>Omphalotaceae</taxon>
        <taxon>Gymnopus</taxon>
    </lineage>
</organism>
<proteinExistence type="predicted"/>
<dbReference type="InterPro" id="IPR056365">
    <property type="entry name" value="NAD-GDH_2nd"/>
</dbReference>
<dbReference type="OrthoDB" id="2994597at2759"/>
<evidence type="ECO:0000313" key="2">
    <source>
        <dbReference type="EMBL" id="KAE9387382.1"/>
    </source>
</evidence>
<sequence length="159" mass="18286">MSGTTTFFITISNLFHFYSLCSQKRGTVLQLLQRCHCQLLAHKSCSKLPPIEHSIFQVMKKASRLSCLPKNLFFLNGPWYTCRPGGYVRFGSLLNTCSRLGSASWRLKNALDENDPAHAEVLTSIKRRFRSGMFMRESIERIIHNHLELIVDFFMSTLP</sequence>
<keyword evidence="3" id="KW-1185">Reference proteome</keyword>
<dbReference type="AlphaFoldDB" id="A0A6A4GNL6"/>